<gene>
    <name evidence="4" type="primary">LOC106777382</name>
</gene>
<accession>A0A1S3VQ90</accession>
<evidence type="ECO:0000256" key="2">
    <source>
        <dbReference type="SAM" id="MobiDB-lite"/>
    </source>
</evidence>
<sequence>MEGRGFSGLYKNTSEELFLKTVMESPIGMPVPTMDMMGFKAVSQNFRTDSEELFKRWLTNGEGYNSSSMGLNSRLSKRISTELANNVSNEQRVSVASEGKNNDKLYTQNNLFANDVSGDINFQIRDPVNRELQSSSDLFLAKAWFLSDQRVTRSRSSELRRKYTEMQNSQTKQGMESMSMAPQHVVDSTKQEIANFNGFDYITVCELPSQKGSFMSPSNSSSSTFHAHQMVNADKVSSCVSMLKGTLQRKRLWNQVEKEAAGDSLNGLFYPQEPHFQTGFSEEQENWNDQKLINVQGASTGQIKDPGVYFGSDGFANQTNQTYVANVSREPSQSESSAAAPVISSGLDACEGPSNSNQNLCESSWKQVGVSRSSENTQNRVKGVREQIMDNIKDDRKRKSLERYGSVTSAVSEEKGDSTKKRRVERSRKMAEAKERNLTPSVPSDMQTVLKRCENLEKEVRSLKLNLSFMNRKDSEQTKQIEDLQKQNEDLADEKERLLEEIERILSETGKI</sequence>
<evidence type="ECO:0000313" key="3">
    <source>
        <dbReference type="Proteomes" id="UP000087766"/>
    </source>
</evidence>
<dbReference type="GeneID" id="106777382"/>
<dbReference type="STRING" id="3916.A0A1S3VQ90"/>
<feature type="compositionally biased region" description="Polar residues" evidence="2">
    <location>
        <begin position="165"/>
        <end position="176"/>
    </location>
</feature>
<proteinExistence type="predicted"/>
<dbReference type="OrthoDB" id="1737017at2759"/>
<dbReference type="GO" id="GO:0005634">
    <property type="term" value="C:nucleus"/>
    <property type="evidence" value="ECO:0007669"/>
    <property type="project" value="InterPro"/>
</dbReference>
<reference evidence="3" key="1">
    <citation type="journal article" date="2014" name="Nat. Commun.">
        <title>Genome sequence of mungbean and insights into evolution within Vigna species.</title>
        <authorList>
            <person name="Kang Y.J."/>
            <person name="Kim S.K."/>
            <person name="Kim M.Y."/>
            <person name="Lestari P."/>
            <person name="Kim K.H."/>
            <person name="Ha B.K."/>
            <person name="Jun T.H."/>
            <person name="Hwang W.J."/>
            <person name="Lee T."/>
            <person name="Lee J."/>
            <person name="Shim S."/>
            <person name="Yoon M.Y."/>
            <person name="Jang Y.E."/>
            <person name="Han K.S."/>
            <person name="Taeprayoon P."/>
            <person name="Yoon N."/>
            <person name="Somta P."/>
            <person name="Tanya P."/>
            <person name="Kim K.S."/>
            <person name="Gwag J.G."/>
            <person name="Moon J.K."/>
            <person name="Lee Y.H."/>
            <person name="Park B.S."/>
            <person name="Bombarely A."/>
            <person name="Doyle J.J."/>
            <person name="Jackson S.A."/>
            <person name="Schafleitner R."/>
            <person name="Srinives P."/>
            <person name="Varshney R.K."/>
            <person name="Lee S.H."/>
        </authorList>
    </citation>
    <scope>NUCLEOTIDE SEQUENCE [LARGE SCALE GENOMIC DNA]</scope>
    <source>
        <strain evidence="3">cv. VC1973A</strain>
    </source>
</reference>
<dbReference type="InterPro" id="IPR040036">
    <property type="entry name" value="CYCLOPS"/>
</dbReference>
<protein>
    <submittedName>
        <fullName evidence="4">Uncharacterized protein LOC106777382</fullName>
    </submittedName>
</protein>
<evidence type="ECO:0000256" key="1">
    <source>
        <dbReference type="SAM" id="Coils"/>
    </source>
</evidence>
<dbReference type="RefSeq" id="XP_014520450.1">
    <property type="nucleotide sequence ID" value="XM_014664964.2"/>
</dbReference>
<dbReference type="PANTHER" id="PTHR36890:SF1">
    <property type="entry name" value="PROTEIN CYCLOPS"/>
    <property type="match status" value="1"/>
</dbReference>
<dbReference type="AlphaFoldDB" id="A0A1S3VQ90"/>
<keyword evidence="3" id="KW-1185">Reference proteome</keyword>
<reference evidence="4" key="2">
    <citation type="submission" date="2025-08" db="UniProtKB">
        <authorList>
            <consortium name="RefSeq"/>
        </authorList>
    </citation>
    <scope>IDENTIFICATION</scope>
    <source>
        <tissue evidence="4">Leaf</tissue>
    </source>
</reference>
<dbReference type="KEGG" id="vra:106777382"/>
<organism evidence="3 4">
    <name type="scientific">Vigna radiata var. radiata</name>
    <name type="common">Mung bean</name>
    <name type="synonym">Phaseolus aureus</name>
    <dbReference type="NCBI Taxonomy" id="3916"/>
    <lineage>
        <taxon>Eukaryota</taxon>
        <taxon>Viridiplantae</taxon>
        <taxon>Streptophyta</taxon>
        <taxon>Embryophyta</taxon>
        <taxon>Tracheophyta</taxon>
        <taxon>Spermatophyta</taxon>
        <taxon>Magnoliopsida</taxon>
        <taxon>eudicotyledons</taxon>
        <taxon>Gunneridae</taxon>
        <taxon>Pentapetalae</taxon>
        <taxon>rosids</taxon>
        <taxon>fabids</taxon>
        <taxon>Fabales</taxon>
        <taxon>Fabaceae</taxon>
        <taxon>Papilionoideae</taxon>
        <taxon>50 kb inversion clade</taxon>
        <taxon>NPAAA clade</taxon>
        <taxon>indigoferoid/millettioid clade</taxon>
        <taxon>Phaseoleae</taxon>
        <taxon>Vigna</taxon>
    </lineage>
</organism>
<name>A0A1S3VQ90_VIGRR</name>
<feature type="compositionally biased region" description="Basic and acidic residues" evidence="2">
    <location>
        <begin position="386"/>
        <end position="397"/>
    </location>
</feature>
<dbReference type="Proteomes" id="UP000087766">
    <property type="component" value="Chromosome 11"/>
</dbReference>
<feature type="compositionally biased region" description="Basic and acidic residues" evidence="2">
    <location>
        <begin position="427"/>
        <end position="437"/>
    </location>
</feature>
<feature type="coiled-coil region" evidence="1">
    <location>
        <begin position="446"/>
        <end position="508"/>
    </location>
</feature>
<evidence type="ECO:0000313" key="4">
    <source>
        <dbReference type="RefSeq" id="XP_014520450.1"/>
    </source>
</evidence>
<dbReference type="PANTHER" id="PTHR36890">
    <property type="entry name" value="PROTEIN CYCLOPS"/>
    <property type="match status" value="1"/>
</dbReference>
<feature type="region of interest" description="Disordered" evidence="2">
    <location>
        <begin position="157"/>
        <end position="177"/>
    </location>
</feature>
<feature type="region of interest" description="Disordered" evidence="2">
    <location>
        <begin position="386"/>
        <end position="438"/>
    </location>
</feature>
<dbReference type="GO" id="GO:0036377">
    <property type="term" value="P:arbuscular mycorrhizal association"/>
    <property type="evidence" value="ECO:0007669"/>
    <property type="project" value="InterPro"/>
</dbReference>
<keyword evidence="1" id="KW-0175">Coiled coil</keyword>
<dbReference type="GO" id="GO:0043565">
    <property type="term" value="F:sequence-specific DNA binding"/>
    <property type="evidence" value="ECO:0007669"/>
    <property type="project" value="InterPro"/>
</dbReference>